<name>A0A2M8H7I0_9GAMM</name>
<dbReference type="GO" id="GO:0044781">
    <property type="term" value="P:bacterial-type flagellum organization"/>
    <property type="evidence" value="ECO:0007669"/>
    <property type="project" value="UniProtKB-KW"/>
</dbReference>
<dbReference type="AlphaFoldDB" id="A0A2M8H7I0"/>
<gene>
    <name evidence="11" type="primary">flgM</name>
    <name evidence="11" type="ORF">CUC44_14635</name>
</gene>
<evidence type="ECO:0000256" key="7">
    <source>
        <dbReference type="ARBA" id="ARBA00024739"/>
    </source>
</evidence>
<evidence type="ECO:0000256" key="8">
    <source>
        <dbReference type="ARBA" id="ARBA00030117"/>
    </source>
</evidence>
<feature type="region of interest" description="Disordered" evidence="9">
    <location>
        <begin position="15"/>
        <end position="38"/>
    </location>
</feature>
<reference evidence="11 12" key="1">
    <citation type="submission" date="2017-11" db="EMBL/GenBank/DDBJ databases">
        <title>Draft genome sequence of environmental isolate Aeromonas lusitania sp. nov. MDC 2473.</title>
        <authorList>
            <person name="Colston S.M."/>
            <person name="Navarro A."/>
            <person name="Martinez-Murcia A.J."/>
            <person name="Graf J."/>
        </authorList>
    </citation>
    <scope>NUCLEOTIDE SEQUENCE [LARGE SCALE GENOMIC DNA]</scope>
    <source>
        <strain evidence="11 12">MDC 2473</strain>
    </source>
</reference>
<protein>
    <recommendedName>
        <fullName evidence="2">Negative regulator of flagellin synthesis</fullName>
    </recommendedName>
    <alternativeName>
        <fullName evidence="8">Anti-sigma-28 factor</fullName>
    </alternativeName>
</protein>
<dbReference type="RefSeq" id="WP_100860638.1">
    <property type="nucleotide sequence ID" value="NZ_PGCP01000022.1"/>
</dbReference>
<dbReference type="EMBL" id="PGCP01000022">
    <property type="protein sequence ID" value="PJC92502.1"/>
    <property type="molecule type" value="Genomic_DNA"/>
</dbReference>
<dbReference type="InterPro" id="IPR035890">
    <property type="entry name" value="Anti-sigma-28_factor_FlgM_sf"/>
</dbReference>
<dbReference type="Proteomes" id="UP000232060">
    <property type="component" value="Unassembled WGS sequence"/>
</dbReference>
<comment type="similarity">
    <text evidence="1">Belongs to the FlgM family.</text>
</comment>
<comment type="function">
    <text evidence="7">Responsible for the coupling of flagellin expression to flagellar assembly by preventing expression of the flagellin genes when a component of the middle class of proteins is defective. It negatively regulates flagellar genes by inhibiting the activity of FliA by directly binding to FliA.</text>
</comment>
<evidence type="ECO:0000256" key="9">
    <source>
        <dbReference type="SAM" id="MobiDB-lite"/>
    </source>
</evidence>
<evidence type="ECO:0000256" key="6">
    <source>
        <dbReference type="ARBA" id="ARBA00023163"/>
    </source>
</evidence>
<proteinExistence type="inferred from homology"/>
<evidence type="ECO:0000313" key="11">
    <source>
        <dbReference type="EMBL" id="PJC92502.1"/>
    </source>
</evidence>
<keyword evidence="12" id="KW-1185">Reference proteome</keyword>
<keyword evidence="4" id="KW-1005">Bacterial flagellum biogenesis</keyword>
<keyword evidence="11" id="KW-0966">Cell projection</keyword>
<evidence type="ECO:0000256" key="1">
    <source>
        <dbReference type="ARBA" id="ARBA00005322"/>
    </source>
</evidence>
<keyword evidence="6" id="KW-0804">Transcription</keyword>
<keyword evidence="5" id="KW-0805">Transcription regulation</keyword>
<dbReference type="Pfam" id="PF04316">
    <property type="entry name" value="FlgM"/>
    <property type="match status" value="1"/>
</dbReference>
<dbReference type="InterPro" id="IPR031316">
    <property type="entry name" value="FlgM_C"/>
</dbReference>
<keyword evidence="11" id="KW-0282">Flagellum</keyword>
<dbReference type="SUPFAM" id="SSF101498">
    <property type="entry name" value="Anti-sigma factor FlgM"/>
    <property type="match status" value="1"/>
</dbReference>
<organism evidence="11 12">
    <name type="scientific">Aeromonas lusitana</name>
    <dbReference type="NCBI Taxonomy" id="931529"/>
    <lineage>
        <taxon>Bacteria</taxon>
        <taxon>Pseudomonadati</taxon>
        <taxon>Pseudomonadota</taxon>
        <taxon>Gammaproteobacteria</taxon>
        <taxon>Aeromonadales</taxon>
        <taxon>Aeromonadaceae</taxon>
        <taxon>Aeromonas</taxon>
    </lineage>
</organism>
<evidence type="ECO:0000313" key="12">
    <source>
        <dbReference type="Proteomes" id="UP000232060"/>
    </source>
</evidence>
<evidence type="ECO:0000259" key="10">
    <source>
        <dbReference type="Pfam" id="PF04316"/>
    </source>
</evidence>
<evidence type="ECO:0000256" key="5">
    <source>
        <dbReference type="ARBA" id="ARBA00023015"/>
    </source>
</evidence>
<evidence type="ECO:0000256" key="4">
    <source>
        <dbReference type="ARBA" id="ARBA00022795"/>
    </source>
</evidence>
<evidence type="ECO:0000256" key="2">
    <source>
        <dbReference type="ARBA" id="ARBA00017823"/>
    </source>
</evidence>
<evidence type="ECO:0000256" key="3">
    <source>
        <dbReference type="ARBA" id="ARBA00022491"/>
    </source>
</evidence>
<keyword evidence="11" id="KW-0969">Cilium</keyword>
<accession>A0A2M8H7I0</accession>
<keyword evidence="3" id="KW-0678">Repressor</keyword>
<dbReference type="InterPro" id="IPR007412">
    <property type="entry name" value="FlgM"/>
</dbReference>
<feature type="compositionally biased region" description="Polar residues" evidence="9">
    <location>
        <begin position="25"/>
        <end position="38"/>
    </location>
</feature>
<sequence>MKITRTDPLYAQAQLQRKQDAAPLAQSQSKPSQGDARISTTTQTINQARSQLASTSDVDMEKVNQIRQAISEGKLELDMDALSQAILDMHRR</sequence>
<dbReference type="OrthoDB" id="6401214at2"/>
<comment type="caution">
    <text evidence="11">The sequence shown here is derived from an EMBL/GenBank/DDBJ whole genome shotgun (WGS) entry which is preliminary data.</text>
</comment>
<dbReference type="GO" id="GO:0045892">
    <property type="term" value="P:negative regulation of DNA-templated transcription"/>
    <property type="evidence" value="ECO:0007669"/>
    <property type="project" value="InterPro"/>
</dbReference>
<feature type="domain" description="Anti-sigma-28 factor FlgM C-terminal" evidence="10">
    <location>
        <begin position="38"/>
        <end position="88"/>
    </location>
</feature>
<dbReference type="NCBIfam" id="TIGR03824">
    <property type="entry name" value="FlgM_jcvi"/>
    <property type="match status" value="1"/>
</dbReference>